<evidence type="ECO:0000256" key="1">
    <source>
        <dbReference type="ARBA" id="ARBA00023015"/>
    </source>
</evidence>
<dbReference type="Pfam" id="PF02365">
    <property type="entry name" value="NAM"/>
    <property type="match status" value="1"/>
</dbReference>
<dbReference type="SUPFAM" id="SSF101941">
    <property type="entry name" value="NAC domain"/>
    <property type="match status" value="1"/>
</dbReference>
<reference evidence="6" key="2">
    <citation type="submission" date="2023-05" db="EMBL/GenBank/DDBJ databases">
        <authorList>
            <person name="Schelkunov M.I."/>
        </authorList>
    </citation>
    <scope>NUCLEOTIDE SEQUENCE</scope>
    <source>
        <strain evidence="6">Hsosn_3</strain>
        <tissue evidence="6">Leaf</tissue>
    </source>
</reference>
<dbReference type="GO" id="GO:0003677">
    <property type="term" value="F:DNA binding"/>
    <property type="evidence" value="ECO:0007669"/>
    <property type="project" value="UniProtKB-KW"/>
</dbReference>
<dbReference type="PANTHER" id="PTHR31719:SF164">
    <property type="entry name" value="NAC DOMAIN-CONTAINING PROTEIN"/>
    <property type="match status" value="1"/>
</dbReference>
<keyword evidence="7" id="KW-1185">Reference proteome</keyword>
<dbReference type="PANTHER" id="PTHR31719">
    <property type="entry name" value="NAC TRANSCRIPTION FACTOR 56"/>
    <property type="match status" value="1"/>
</dbReference>
<dbReference type="AlphaFoldDB" id="A0AAD8MN29"/>
<keyword evidence="1" id="KW-0805">Transcription regulation</keyword>
<reference evidence="6" key="1">
    <citation type="submission" date="2023-02" db="EMBL/GenBank/DDBJ databases">
        <title>Genome of toxic invasive species Heracleum sosnowskyi carries increased number of genes despite the absence of recent whole-genome duplications.</title>
        <authorList>
            <person name="Schelkunov M."/>
            <person name="Shtratnikova V."/>
            <person name="Makarenko M."/>
            <person name="Klepikova A."/>
            <person name="Omelchenko D."/>
            <person name="Novikova G."/>
            <person name="Obukhova E."/>
            <person name="Bogdanov V."/>
            <person name="Penin A."/>
            <person name="Logacheva M."/>
        </authorList>
    </citation>
    <scope>NUCLEOTIDE SEQUENCE</scope>
    <source>
        <strain evidence="6">Hsosn_3</strain>
        <tissue evidence="6">Leaf</tissue>
    </source>
</reference>
<name>A0AAD8MN29_9APIA</name>
<keyword evidence="4" id="KW-0539">Nucleus</keyword>
<evidence type="ECO:0000259" key="5">
    <source>
        <dbReference type="PROSITE" id="PS51005"/>
    </source>
</evidence>
<dbReference type="Gene3D" id="2.170.150.80">
    <property type="entry name" value="NAC domain"/>
    <property type="match status" value="1"/>
</dbReference>
<dbReference type="EMBL" id="JAUIZM010000006">
    <property type="protein sequence ID" value="KAK1378857.1"/>
    <property type="molecule type" value="Genomic_DNA"/>
</dbReference>
<evidence type="ECO:0000256" key="2">
    <source>
        <dbReference type="ARBA" id="ARBA00023125"/>
    </source>
</evidence>
<sequence length="338" mass="38790">MNLPLGFRFNPFHNELINLFLKPKVLGIKLSCDVVEERELYDSCANPWQVFDPESHPWILSEVSCGKFEKIAYAFVNLTKKAAPKSNNKSKVGKEQYTRTAGCGTWDGKTKRTEIRDYDGNLIGERRMLVFEIKEVSHQEDLSRVGHWRMHEYSLCGINKEIPNLSNTVLCKIILDHSKEPVKVDVKMDAVEQCYETDSVQTCDNDDVEQIYSIYDGCKCADDELVWYNSLFVSGEDGNYETDSVQTCDKDDVEEIHSIDDGCTCADDDLDWYKSLLVSGEDGYMPELGDKQTLEDVTTNLGKRKLQAETSYVLWALSNSYTWILYCLTQMLRRCFEV</sequence>
<dbReference type="InterPro" id="IPR036093">
    <property type="entry name" value="NAC_dom_sf"/>
</dbReference>
<protein>
    <recommendedName>
        <fullName evidence="5">NAC domain-containing protein</fullName>
    </recommendedName>
</protein>
<dbReference type="InterPro" id="IPR003441">
    <property type="entry name" value="NAC-dom"/>
</dbReference>
<evidence type="ECO:0000256" key="3">
    <source>
        <dbReference type="ARBA" id="ARBA00023163"/>
    </source>
</evidence>
<organism evidence="6 7">
    <name type="scientific">Heracleum sosnowskyi</name>
    <dbReference type="NCBI Taxonomy" id="360622"/>
    <lineage>
        <taxon>Eukaryota</taxon>
        <taxon>Viridiplantae</taxon>
        <taxon>Streptophyta</taxon>
        <taxon>Embryophyta</taxon>
        <taxon>Tracheophyta</taxon>
        <taxon>Spermatophyta</taxon>
        <taxon>Magnoliopsida</taxon>
        <taxon>eudicotyledons</taxon>
        <taxon>Gunneridae</taxon>
        <taxon>Pentapetalae</taxon>
        <taxon>asterids</taxon>
        <taxon>campanulids</taxon>
        <taxon>Apiales</taxon>
        <taxon>Apiaceae</taxon>
        <taxon>Apioideae</taxon>
        <taxon>apioid superclade</taxon>
        <taxon>Tordylieae</taxon>
        <taxon>Tordyliinae</taxon>
        <taxon>Heracleum</taxon>
    </lineage>
</organism>
<keyword evidence="2" id="KW-0238">DNA-binding</keyword>
<dbReference type="GO" id="GO:0048731">
    <property type="term" value="P:system development"/>
    <property type="evidence" value="ECO:0007669"/>
    <property type="project" value="TreeGrafter"/>
</dbReference>
<dbReference type="PROSITE" id="PS51005">
    <property type="entry name" value="NAC"/>
    <property type="match status" value="1"/>
</dbReference>
<dbReference type="GO" id="GO:0006355">
    <property type="term" value="P:regulation of DNA-templated transcription"/>
    <property type="evidence" value="ECO:0007669"/>
    <property type="project" value="InterPro"/>
</dbReference>
<evidence type="ECO:0000313" key="6">
    <source>
        <dbReference type="EMBL" id="KAK1378857.1"/>
    </source>
</evidence>
<comment type="caution">
    <text evidence="6">The sequence shown here is derived from an EMBL/GenBank/DDBJ whole genome shotgun (WGS) entry which is preliminary data.</text>
</comment>
<proteinExistence type="predicted"/>
<dbReference type="Proteomes" id="UP001237642">
    <property type="component" value="Unassembled WGS sequence"/>
</dbReference>
<evidence type="ECO:0000313" key="7">
    <source>
        <dbReference type="Proteomes" id="UP001237642"/>
    </source>
</evidence>
<accession>A0AAD8MN29</accession>
<evidence type="ECO:0000256" key="4">
    <source>
        <dbReference type="ARBA" id="ARBA00023242"/>
    </source>
</evidence>
<keyword evidence="3" id="KW-0804">Transcription</keyword>
<gene>
    <name evidence="6" type="ORF">POM88_025601</name>
</gene>
<feature type="domain" description="NAC" evidence="5">
    <location>
        <begin position="3"/>
        <end position="176"/>
    </location>
</feature>